<dbReference type="SUPFAM" id="SSF53300">
    <property type="entry name" value="vWA-like"/>
    <property type="match status" value="1"/>
</dbReference>
<evidence type="ECO:0000259" key="1">
    <source>
        <dbReference type="Pfam" id="PF04811"/>
    </source>
</evidence>
<dbReference type="InterPro" id="IPR050550">
    <property type="entry name" value="SEC23_SEC24_subfamily"/>
</dbReference>
<sequence>HKLGLYDVQGPIPVVKNVFVPPDAEGTLSIELEDVMPLLQFLAPVDTCKDRIASALESLRPTTSWERTTGSGQGMEGVLLGGRGFGVAMEALCSYLGYEYGNTFALARIFAFLSGPPDYGAGQLDTRRYGEQYASKGEDADRALLPEQTPFYKDLAAVAVQAGVCVDIFAVTNEYTDLASLKFLSIESGGSLFFYTSTEDSTLPQDM</sequence>
<evidence type="ECO:0000313" key="3">
    <source>
        <dbReference type="Proteomes" id="UP000265520"/>
    </source>
</evidence>
<feature type="non-terminal residue" evidence="2">
    <location>
        <position position="1"/>
    </location>
</feature>
<keyword evidence="3" id="KW-1185">Reference proteome</keyword>
<dbReference type="Gene3D" id="3.40.50.410">
    <property type="entry name" value="von Willebrand factor, type A domain"/>
    <property type="match status" value="1"/>
</dbReference>
<reference evidence="2 3" key="1">
    <citation type="journal article" date="2018" name="Front. Plant Sci.">
        <title>Red Clover (Trifolium pratense) and Zigzag Clover (T. medium) - A Picture of Genomic Similarities and Differences.</title>
        <authorList>
            <person name="Dluhosova J."/>
            <person name="Istvanek J."/>
            <person name="Nedelnik J."/>
            <person name="Repkova J."/>
        </authorList>
    </citation>
    <scope>NUCLEOTIDE SEQUENCE [LARGE SCALE GENOMIC DNA]</scope>
    <source>
        <strain evidence="3">cv. 10/8</strain>
        <tissue evidence="2">Leaf</tissue>
    </source>
</reference>
<dbReference type="GO" id="GO:0008270">
    <property type="term" value="F:zinc ion binding"/>
    <property type="evidence" value="ECO:0007669"/>
    <property type="project" value="TreeGrafter"/>
</dbReference>
<proteinExistence type="predicted"/>
<comment type="caution">
    <text evidence="2">The sequence shown here is derived from an EMBL/GenBank/DDBJ whole genome shotgun (WGS) entry which is preliminary data.</text>
</comment>
<dbReference type="EMBL" id="LXQA010021620">
    <property type="protein sequence ID" value="MCH91992.1"/>
    <property type="molecule type" value="Genomic_DNA"/>
</dbReference>
<evidence type="ECO:0000313" key="2">
    <source>
        <dbReference type="EMBL" id="MCH91992.1"/>
    </source>
</evidence>
<dbReference type="GO" id="GO:0000149">
    <property type="term" value="F:SNARE binding"/>
    <property type="evidence" value="ECO:0007669"/>
    <property type="project" value="TreeGrafter"/>
</dbReference>
<dbReference type="GO" id="GO:0090110">
    <property type="term" value="P:COPII-coated vesicle cargo loading"/>
    <property type="evidence" value="ECO:0007669"/>
    <property type="project" value="TreeGrafter"/>
</dbReference>
<dbReference type="GO" id="GO:0006886">
    <property type="term" value="P:intracellular protein transport"/>
    <property type="evidence" value="ECO:0007669"/>
    <property type="project" value="InterPro"/>
</dbReference>
<dbReference type="Proteomes" id="UP000265520">
    <property type="component" value="Unassembled WGS sequence"/>
</dbReference>
<dbReference type="PANTHER" id="PTHR13803">
    <property type="entry name" value="SEC24-RELATED PROTEIN"/>
    <property type="match status" value="1"/>
</dbReference>
<dbReference type="GO" id="GO:0070971">
    <property type="term" value="C:endoplasmic reticulum exit site"/>
    <property type="evidence" value="ECO:0007669"/>
    <property type="project" value="TreeGrafter"/>
</dbReference>
<dbReference type="InterPro" id="IPR006896">
    <property type="entry name" value="Sec23/24_trunk_dom"/>
</dbReference>
<name>A0A392MXF5_9FABA</name>
<gene>
    <name evidence="2" type="ORF">A2U01_0012924</name>
</gene>
<dbReference type="GO" id="GO:0030127">
    <property type="term" value="C:COPII vesicle coat"/>
    <property type="evidence" value="ECO:0007669"/>
    <property type="project" value="InterPro"/>
</dbReference>
<accession>A0A392MXF5</accession>
<dbReference type="InterPro" id="IPR036465">
    <property type="entry name" value="vWFA_dom_sf"/>
</dbReference>
<dbReference type="AlphaFoldDB" id="A0A392MXF5"/>
<dbReference type="PANTHER" id="PTHR13803:SF17">
    <property type="entry name" value="PROTEIN TRANSPORT PROTEIN SEC24"/>
    <property type="match status" value="1"/>
</dbReference>
<dbReference type="Pfam" id="PF04811">
    <property type="entry name" value="Sec23_trunk"/>
    <property type="match status" value="1"/>
</dbReference>
<protein>
    <submittedName>
        <fullName evidence="2">Protein transport protein SEC24-like</fullName>
    </submittedName>
</protein>
<organism evidence="2 3">
    <name type="scientific">Trifolium medium</name>
    <dbReference type="NCBI Taxonomy" id="97028"/>
    <lineage>
        <taxon>Eukaryota</taxon>
        <taxon>Viridiplantae</taxon>
        <taxon>Streptophyta</taxon>
        <taxon>Embryophyta</taxon>
        <taxon>Tracheophyta</taxon>
        <taxon>Spermatophyta</taxon>
        <taxon>Magnoliopsida</taxon>
        <taxon>eudicotyledons</taxon>
        <taxon>Gunneridae</taxon>
        <taxon>Pentapetalae</taxon>
        <taxon>rosids</taxon>
        <taxon>fabids</taxon>
        <taxon>Fabales</taxon>
        <taxon>Fabaceae</taxon>
        <taxon>Papilionoideae</taxon>
        <taxon>50 kb inversion clade</taxon>
        <taxon>NPAAA clade</taxon>
        <taxon>Hologalegina</taxon>
        <taxon>IRL clade</taxon>
        <taxon>Trifolieae</taxon>
        <taxon>Trifolium</taxon>
    </lineage>
</organism>
<feature type="domain" description="Sec23/Sec24 trunk" evidence="1">
    <location>
        <begin position="39"/>
        <end position="199"/>
    </location>
</feature>